<dbReference type="RefSeq" id="WP_379772024.1">
    <property type="nucleotide sequence ID" value="NZ_JBHSMZ010000010.1"/>
</dbReference>
<dbReference type="EMBL" id="JBHSMZ010000010">
    <property type="protein sequence ID" value="MFC5549931.1"/>
    <property type="molecule type" value="Genomic_DNA"/>
</dbReference>
<keyword evidence="2" id="KW-1185">Reference proteome</keyword>
<dbReference type="Proteomes" id="UP001596086">
    <property type="component" value="Unassembled WGS sequence"/>
</dbReference>
<evidence type="ECO:0000313" key="2">
    <source>
        <dbReference type="Proteomes" id="UP001596086"/>
    </source>
</evidence>
<accession>A0ABW0RYK1</accession>
<protein>
    <submittedName>
        <fullName evidence="1">Uncharacterized protein</fullName>
    </submittedName>
</protein>
<sequence>MSVFLPGCAMFTPATESRYVSADGQLRIRGELVDSTSVKIFVNENQIIDEQVSLIRGDGEFAGTWAGKRVSVIARPPADASCMAPPAPWPSAANACASAFKLQPLRRASSSTSWSIS</sequence>
<name>A0ABW0RYK1_9BURK</name>
<organism evidence="1 2">
    <name type="scientific">Massilia aerilata</name>
    <dbReference type="NCBI Taxonomy" id="453817"/>
    <lineage>
        <taxon>Bacteria</taxon>
        <taxon>Pseudomonadati</taxon>
        <taxon>Pseudomonadota</taxon>
        <taxon>Betaproteobacteria</taxon>
        <taxon>Burkholderiales</taxon>
        <taxon>Oxalobacteraceae</taxon>
        <taxon>Telluria group</taxon>
        <taxon>Massilia</taxon>
    </lineage>
</organism>
<evidence type="ECO:0000313" key="1">
    <source>
        <dbReference type="EMBL" id="MFC5549931.1"/>
    </source>
</evidence>
<proteinExistence type="predicted"/>
<reference evidence="2" key="1">
    <citation type="journal article" date="2019" name="Int. J. Syst. Evol. Microbiol.">
        <title>The Global Catalogue of Microorganisms (GCM) 10K type strain sequencing project: providing services to taxonomists for standard genome sequencing and annotation.</title>
        <authorList>
            <consortium name="The Broad Institute Genomics Platform"/>
            <consortium name="The Broad Institute Genome Sequencing Center for Infectious Disease"/>
            <person name="Wu L."/>
            <person name="Ma J."/>
        </authorList>
    </citation>
    <scope>NUCLEOTIDE SEQUENCE [LARGE SCALE GENOMIC DNA]</scope>
    <source>
        <strain evidence="2">CGMCC 4.5798</strain>
    </source>
</reference>
<comment type="caution">
    <text evidence="1">The sequence shown here is derived from an EMBL/GenBank/DDBJ whole genome shotgun (WGS) entry which is preliminary data.</text>
</comment>
<gene>
    <name evidence="1" type="ORF">ACFPO9_15550</name>
</gene>